<proteinExistence type="predicted"/>
<evidence type="ECO:0000256" key="1">
    <source>
        <dbReference type="SAM" id="MobiDB-lite"/>
    </source>
</evidence>
<gene>
    <name evidence="2" type="ORF">LPLAT_LOCUS9428</name>
</gene>
<accession>A0AAV2NU64</accession>
<evidence type="ECO:0000313" key="2">
    <source>
        <dbReference type="EMBL" id="CAL1683762.1"/>
    </source>
</evidence>
<reference evidence="2" key="1">
    <citation type="submission" date="2024-04" db="EMBL/GenBank/DDBJ databases">
        <authorList>
            <consortium name="Molecular Ecology Group"/>
        </authorList>
    </citation>
    <scope>NUCLEOTIDE SEQUENCE</scope>
</reference>
<dbReference type="Proteomes" id="UP001497644">
    <property type="component" value="Chromosome 4"/>
</dbReference>
<protein>
    <submittedName>
        <fullName evidence="2">Uncharacterized protein</fullName>
    </submittedName>
</protein>
<keyword evidence="3" id="KW-1185">Reference proteome</keyword>
<feature type="region of interest" description="Disordered" evidence="1">
    <location>
        <begin position="1"/>
        <end position="59"/>
    </location>
</feature>
<name>A0AAV2NU64_9HYME</name>
<evidence type="ECO:0000313" key="3">
    <source>
        <dbReference type="Proteomes" id="UP001497644"/>
    </source>
</evidence>
<sequence>MGAHPLRAGPVCDTGPLRGQNSFKQPGRSFGALPLISGSLHRRGPSPRKPGEHNSIHECLTSSSTRARVLCRAMLILDTG</sequence>
<organism evidence="2 3">
    <name type="scientific">Lasius platythorax</name>
    <dbReference type="NCBI Taxonomy" id="488582"/>
    <lineage>
        <taxon>Eukaryota</taxon>
        <taxon>Metazoa</taxon>
        <taxon>Ecdysozoa</taxon>
        <taxon>Arthropoda</taxon>
        <taxon>Hexapoda</taxon>
        <taxon>Insecta</taxon>
        <taxon>Pterygota</taxon>
        <taxon>Neoptera</taxon>
        <taxon>Endopterygota</taxon>
        <taxon>Hymenoptera</taxon>
        <taxon>Apocrita</taxon>
        <taxon>Aculeata</taxon>
        <taxon>Formicoidea</taxon>
        <taxon>Formicidae</taxon>
        <taxon>Formicinae</taxon>
        <taxon>Lasius</taxon>
        <taxon>Lasius</taxon>
    </lineage>
</organism>
<dbReference type="AlphaFoldDB" id="A0AAV2NU64"/>
<dbReference type="EMBL" id="OZ034827">
    <property type="protein sequence ID" value="CAL1683762.1"/>
    <property type="molecule type" value="Genomic_DNA"/>
</dbReference>